<keyword evidence="2" id="KW-0808">Transferase</keyword>
<feature type="domain" description="Polymerase beta nucleotidyltransferase" evidence="1">
    <location>
        <begin position="10"/>
        <end position="62"/>
    </location>
</feature>
<keyword evidence="3" id="KW-1185">Reference proteome</keyword>
<sequence>MYPQHERATQNLVALFKEDPEVLAVILAGSLAKGLERPDSDVDAIIAVTEEKYRRLQMEGRTSECIEEGCGYEGGYFDLKYYTKDYLLAAAAHGSEPTRYAFTGSYCLFSRDAELPEIVARIPVFQKAEKEEKMLSFYAALLLYSGYFWDCSKRENRYLQVKSAAMTVLYGLRLVLEDAGALFPCQKNLMKAVDALPAEKKPAGIVEKANRFLELMTDEAKEDFVRSVLGFIAYKPPQNLNTPLSRFIRDHEEWWYDPRPFIEEW</sequence>
<dbReference type="InterPro" id="IPR043519">
    <property type="entry name" value="NT_sf"/>
</dbReference>
<dbReference type="RefSeq" id="WP_112333035.1">
    <property type="nucleotide sequence ID" value="NZ_JADPHD010000006.1"/>
</dbReference>
<organism evidence="2 3">
    <name type="scientific">Hydrogeniiclostridium mannosilyticum</name>
    <dbReference type="NCBI Taxonomy" id="2764322"/>
    <lineage>
        <taxon>Bacteria</taxon>
        <taxon>Bacillati</taxon>
        <taxon>Bacillota</taxon>
        <taxon>Clostridia</taxon>
        <taxon>Eubacteriales</taxon>
        <taxon>Acutalibacteraceae</taxon>
        <taxon>Hydrogeniiclostridium</taxon>
    </lineage>
</organism>
<dbReference type="Gene3D" id="3.30.460.10">
    <property type="entry name" value="Beta Polymerase, domain 2"/>
    <property type="match status" value="1"/>
</dbReference>
<gene>
    <name evidence="2" type="ORF">DPQ25_09995</name>
</gene>
<evidence type="ECO:0000313" key="2">
    <source>
        <dbReference type="EMBL" id="RAQ28323.1"/>
    </source>
</evidence>
<dbReference type="Pfam" id="PF18765">
    <property type="entry name" value="Polbeta"/>
    <property type="match status" value="1"/>
</dbReference>
<evidence type="ECO:0000313" key="3">
    <source>
        <dbReference type="Proteomes" id="UP000249377"/>
    </source>
</evidence>
<reference evidence="2 3" key="1">
    <citation type="submission" date="2018-06" db="EMBL/GenBank/DDBJ databases">
        <title>Noncontiguous genome sequence of Ruminococcaceae bacterium ASD2818.</title>
        <authorList>
            <person name="Chaplin A.V."/>
            <person name="Sokolova S.R."/>
            <person name="Kochetkova T.O."/>
            <person name="Goltsov A.Y."/>
            <person name="Trofimov D.Y."/>
            <person name="Efimov B.A."/>
        </authorList>
    </citation>
    <scope>NUCLEOTIDE SEQUENCE [LARGE SCALE GENOMIC DNA]</scope>
    <source>
        <strain evidence="2 3">ASD2818</strain>
    </source>
</reference>
<name>A0A328UA20_9FIRM</name>
<dbReference type="GO" id="GO:0016740">
    <property type="term" value="F:transferase activity"/>
    <property type="evidence" value="ECO:0007669"/>
    <property type="project" value="UniProtKB-KW"/>
</dbReference>
<evidence type="ECO:0000259" key="1">
    <source>
        <dbReference type="Pfam" id="PF18765"/>
    </source>
</evidence>
<accession>A0A328UA20</accession>
<dbReference type="EMBL" id="QLYR01000006">
    <property type="protein sequence ID" value="RAQ28323.1"/>
    <property type="molecule type" value="Genomic_DNA"/>
</dbReference>
<dbReference type="SUPFAM" id="SSF81301">
    <property type="entry name" value="Nucleotidyltransferase"/>
    <property type="match status" value="1"/>
</dbReference>
<dbReference type="CDD" id="cd05403">
    <property type="entry name" value="NT_KNTase_like"/>
    <property type="match status" value="1"/>
</dbReference>
<dbReference type="InterPro" id="IPR041633">
    <property type="entry name" value="Polbeta"/>
</dbReference>
<comment type="caution">
    <text evidence="2">The sequence shown here is derived from an EMBL/GenBank/DDBJ whole genome shotgun (WGS) entry which is preliminary data.</text>
</comment>
<dbReference type="Proteomes" id="UP000249377">
    <property type="component" value="Unassembled WGS sequence"/>
</dbReference>
<protein>
    <submittedName>
        <fullName evidence="2">Nucleotidyltransferase domain-containing protein</fullName>
    </submittedName>
</protein>
<dbReference type="AlphaFoldDB" id="A0A328UA20"/>
<proteinExistence type="predicted"/>